<dbReference type="Proteomes" id="UP001549104">
    <property type="component" value="Unassembled WGS sequence"/>
</dbReference>
<protein>
    <submittedName>
        <fullName evidence="1">Uncharacterized protein</fullName>
    </submittedName>
</protein>
<evidence type="ECO:0000313" key="1">
    <source>
        <dbReference type="EMBL" id="MET3655163.1"/>
    </source>
</evidence>
<gene>
    <name evidence="1" type="ORF">ABIC55_000247</name>
</gene>
<name>A0ABV2K540_SPOPS</name>
<dbReference type="PROSITE" id="PS51257">
    <property type="entry name" value="PROKAR_LIPOPROTEIN"/>
    <property type="match status" value="1"/>
</dbReference>
<keyword evidence="2" id="KW-1185">Reference proteome</keyword>
<organism evidence="1 2">
    <name type="scientific">Sporosarcina psychrophila</name>
    <name type="common">Bacillus psychrophilus</name>
    <dbReference type="NCBI Taxonomy" id="1476"/>
    <lineage>
        <taxon>Bacteria</taxon>
        <taxon>Bacillati</taxon>
        <taxon>Bacillota</taxon>
        <taxon>Bacilli</taxon>
        <taxon>Bacillales</taxon>
        <taxon>Caryophanaceae</taxon>
        <taxon>Sporosarcina</taxon>
    </lineage>
</organism>
<comment type="caution">
    <text evidence="1">The sequence shown here is derived from an EMBL/GenBank/DDBJ whole genome shotgun (WGS) entry which is preliminary data.</text>
</comment>
<reference evidence="1 2" key="1">
    <citation type="submission" date="2024-06" db="EMBL/GenBank/DDBJ databases">
        <title>Sorghum-associated microbial communities from plants grown in Nebraska, USA.</title>
        <authorList>
            <person name="Schachtman D."/>
        </authorList>
    </citation>
    <scope>NUCLEOTIDE SEQUENCE [LARGE SCALE GENOMIC DNA]</scope>
    <source>
        <strain evidence="1 2">1288</strain>
    </source>
</reference>
<proteinExistence type="predicted"/>
<evidence type="ECO:0000313" key="2">
    <source>
        <dbReference type="Proteomes" id="UP001549104"/>
    </source>
</evidence>
<accession>A0ABV2K540</accession>
<dbReference type="RefSeq" id="WP_354311936.1">
    <property type="nucleotide sequence ID" value="NZ_JBEPME010000001.1"/>
</dbReference>
<dbReference type="EMBL" id="JBEPME010000001">
    <property type="protein sequence ID" value="MET3655163.1"/>
    <property type="molecule type" value="Genomic_DNA"/>
</dbReference>
<sequence length="184" mass="21187">MLERKNKTLIVFLTIIMSISGFLISGCSQDETGDPNKVVIQKVLEHQFTGPDKEFMDLLWNPKYKIVENGAERNSELDKYIEEVYGEYFTESQLDFFMRAFGTTYQSFADSNGYTLHFKEASIEQDEQVSNRYTFVAKVGYQKNGDEEKIINVEGLVLFSTKEEGEIGKFQYGNDNGFSDILRQ</sequence>